<accession>A0A2I1NB73</accession>
<evidence type="ECO:0000256" key="4">
    <source>
        <dbReference type="ARBA" id="ARBA00022785"/>
    </source>
</evidence>
<dbReference type="InterPro" id="IPR042118">
    <property type="entry name" value="QueA_dom1"/>
</dbReference>
<dbReference type="EC" id="2.4.99.17" evidence="5"/>
<dbReference type="HAMAP" id="MF_00113">
    <property type="entry name" value="QueA"/>
    <property type="match status" value="1"/>
</dbReference>
<evidence type="ECO:0000313" key="6">
    <source>
        <dbReference type="EMBL" id="PKZ29612.1"/>
    </source>
</evidence>
<keyword evidence="3 5" id="KW-0949">S-adenosyl-L-methionine</keyword>
<organism evidence="6 7">
    <name type="scientific">Campylobacter ureolyticus</name>
    <dbReference type="NCBI Taxonomy" id="827"/>
    <lineage>
        <taxon>Bacteria</taxon>
        <taxon>Pseudomonadati</taxon>
        <taxon>Campylobacterota</taxon>
        <taxon>Epsilonproteobacteria</taxon>
        <taxon>Campylobacterales</taxon>
        <taxon>Campylobacteraceae</taxon>
        <taxon>Campylobacter</taxon>
    </lineage>
</organism>
<evidence type="ECO:0000256" key="3">
    <source>
        <dbReference type="ARBA" id="ARBA00022691"/>
    </source>
</evidence>
<keyword evidence="6" id="KW-0413">Isomerase</keyword>
<evidence type="ECO:0000256" key="2">
    <source>
        <dbReference type="ARBA" id="ARBA00022679"/>
    </source>
</evidence>
<dbReference type="NCBIfam" id="TIGR00113">
    <property type="entry name" value="queA"/>
    <property type="match status" value="1"/>
</dbReference>
<dbReference type="Gene3D" id="3.40.1780.10">
    <property type="entry name" value="QueA-like"/>
    <property type="match status" value="1"/>
</dbReference>
<gene>
    <name evidence="5" type="primary">queA</name>
    <name evidence="6" type="ORF">CYJ41_01615</name>
</gene>
<dbReference type="NCBIfam" id="NF001140">
    <property type="entry name" value="PRK00147.1"/>
    <property type="match status" value="1"/>
</dbReference>
<dbReference type="PANTHER" id="PTHR30307:SF0">
    <property type="entry name" value="S-ADENOSYLMETHIONINE:TRNA RIBOSYLTRANSFERASE-ISOMERASE"/>
    <property type="match status" value="1"/>
</dbReference>
<keyword evidence="2 5" id="KW-0808">Transferase</keyword>
<dbReference type="UniPathway" id="UPA00392"/>
<dbReference type="Pfam" id="PF02547">
    <property type="entry name" value="Queuosine_synth"/>
    <property type="match status" value="1"/>
</dbReference>
<sequence length="342" mass="39412">MKKMNKLDNINSYDYYLPNELIATAPIMPKEEAKLLVYDRKNNSISHHKFGDLPEILPQCDIIFNDTKVIKARIYGTKQSGGKIELLINCPLNDGKFSVYIKGKVKPFDKLYFNENLIAKVLEIFDDGSRIVEFYSGDKILNLSEVFEILNKIGHIPLPPYIKRNDTKDDEIWYQSVFAKHSGAVAAPTASLHFSDEMLEVLRKQHEIYYLTLHVGAGTFKGVEFEDINKHIMHSEYFNIPNDTAEILKSNRPILGVGTTVTRVVEDYARNHVLSGECKLFLNYKNRPIRQNYLLTNFHLPKSTLIMLVTAFIGYEKTMEIYKVAVDEKYRFYSYGDAMLVI</sequence>
<dbReference type="InterPro" id="IPR003699">
    <property type="entry name" value="QueA"/>
</dbReference>
<comment type="subunit">
    <text evidence="5">Monomer.</text>
</comment>
<dbReference type="Proteomes" id="UP000234639">
    <property type="component" value="Unassembled WGS sequence"/>
</dbReference>
<dbReference type="GO" id="GO:0008616">
    <property type="term" value="P:tRNA queuosine(34) biosynthetic process"/>
    <property type="evidence" value="ECO:0007669"/>
    <property type="project" value="UniProtKB-UniRule"/>
</dbReference>
<comment type="function">
    <text evidence="5">Transfers and isomerizes the ribose moiety from AdoMet to the 7-aminomethyl group of 7-deazaguanine (preQ1-tRNA) to give epoxyqueuosine (oQ-tRNA).</text>
</comment>
<comment type="caution">
    <text evidence="6">The sequence shown here is derived from an EMBL/GenBank/DDBJ whole genome shotgun (WGS) entry which is preliminary data.</text>
</comment>
<comment type="pathway">
    <text evidence="5">tRNA modification; tRNA-queuosine biosynthesis.</text>
</comment>
<keyword evidence="1 5" id="KW-0963">Cytoplasm</keyword>
<dbReference type="PANTHER" id="PTHR30307">
    <property type="entry name" value="S-ADENOSYLMETHIONINE:TRNA RIBOSYLTRANSFERASE-ISOMERASE"/>
    <property type="match status" value="1"/>
</dbReference>
<dbReference type="GO" id="GO:0051075">
    <property type="term" value="F:S-adenosylmethionine:tRNA ribosyltransferase-isomerase activity"/>
    <property type="evidence" value="ECO:0007669"/>
    <property type="project" value="UniProtKB-EC"/>
</dbReference>
<evidence type="ECO:0000256" key="1">
    <source>
        <dbReference type="ARBA" id="ARBA00022490"/>
    </source>
</evidence>
<reference evidence="6 7" key="1">
    <citation type="submission" date="2017-12" db="EMBL/GenBank/DDBJ databases">
        <title>Phylogenetic diversity of female urinary microbiome.</title>
        <authorList>
            <person name="Thomas-White K."/>
            <person name="Wolfe A.J."/>
        </authorList>
    </citation>
    <scope>NUCLEOTIDE SEQUENCE [LARGE SCALE GENOMIC DNA]</scope>
    <source>
        <strain evidence="6 7">UMB0112</strain>
    </source>
</reference>
<dbReference type="InterPro" id="IPR042119">
    <property type="entry name" value="QueA_dom2"/>
</dbReference>
<comment type="subcellular location">
    <subcellularLocation>
        <location evidence="5">Cytoplasm</location>
    </subcellularLocation>
</comment>
<proteinExistence type="inferred from homology"/>
<protein>
    <recommendedName>
        <fullName evidence="5">S-adenosylmethionine:tRNA ribosyltransferase-isomerase</fullName>
        <ecNumber evidence="5">2.4.99.17</ecNumber>
    </recommendedName>
    <alternativeName>
        <fullName evidence="5">Queuosine biosynthesis protein QueA</fullName>
    </alternativeName>
</protein>
<dbReference type="GO" id="GO:0005737">
    <property type="term" value="C:cytoplasm"/>
    <property type="evidence" value="ECO:0007669"/>
    <property type="project" value="UniProtKB-SubCell"/>
</dbReference>
<evidence type="ECO:0000256" key="5">
    <source>
        <dbReference type="HAMAP-Rule" id="MF_00113"/>
    </source>
</evidence>
<keyword evidence="4 5" id="KW-0671">Queuosine biosynthesis</keyword>
<dbReference type="AlphaFoldDB" id="A0A2I1NB73"/>
<comment type="similarity">
    <text evidence="5">Belongs to the QueA family.</text>
</comment>
<dbReference type="Gene3D" id="2.40.10.240">
    <property type="entry name" value="QueA-like"/>
    <property type="match status" value="1"/>
</dbReference>
<dbReference type="InterPro" id="IPR036100">
    <property type="entry name" value="QueA_sf"/>
</dbReference>
<evidence type="ECO:0000313" key="7">
    <source>
        <dbReference type="Proteomes" id="UP000234639"/>
    </source>
</evidence>
<name>A0A2I1NB73_9BACT</name>
<dbReference type="SUPFAM" id="SSF111337">
    <property type="entry name" value="QueA-like"/>
    <property type="match status" value="1"/>
</dbReference>
<dbReference type="EMBL" id="PKHU01000002">
    <property type="protein sequence ID" value="PKZ29612.1"/>
    <property type="molecule type" value="Genomic_DNA"/>
</dbReference>
<comment type="catalytic activity">
    <reaction evidence="5">
        <text>7-aminomethyl-7-carbaguanosine(34) in tRNA + S-adenosyl-L-methionine = epoxyqueuosine(34) in tRNA + adenine + L-methionine + 2 H(+)</text>
        <dbReference type="Rhea" id="RHEA:32155"/>
        <dbReference type="Rhea" id="RHEA-COMP:10342"/>
        <dbReference type="Rhea" id="RHEA-COMP:18582"/>
        <dbReference type="ChEBI" id="CHEBI:15378"/>
        <dbReference type="ChEBI" id="CHEBI:16708"/>
        <dbReference type="ChEBI" id="CHEBI:57844"/>
        <dbReference type="ChEBI" id="CHEBI:59789"/>
        <dbReference type="ChEBI" id="CHEBI:82833"/>
        <dbReference type="ChEBI" id="CHEBI:194443"/>
        <dbReference type="EC" id="2.4.99.17"/>
    </reaction>
</comment>